<dbReference type="InterPro" id="IPR036942">
    <property type="entry name" value="Beta-barrel_TonB_sf"/>
</dbReference>
<evidence type="ECO:0000256" key="2">
    <source>
        <dbReference type="ARBA" id="ARBA00023136"/>
    </source>
</evidence>
<accession>A0A1M4U2N0</accession>
<keyword evidence="2" id="KW-0472">Membrane</keyword>
<evidence type="ECO:0000256" key="3">
    <source>
        <dbReference type="ARBA" id="ARBA00023237"/>
    </source>
</evidence>
<dbReference type="STRING" id="1155689.SAMN05444278_102153"/>
<comment type="subcellular location">
    <subcellularLocation>
        <location evidence="1">Cell outer membrane</location>
    </subcellularLocation>
</comment>
<keyword evidence="4" id="KW-0675">Receptor</keyword>
<dbReference type="Gene3D" id="2.170.130.10">
    <property type="entry name" value="TonB-dependent receptor, plug domain"/>
    <property type="match status" value="1"/>
</dbReference>
<dbReference type="RefSeq" id="WP_073192166.1">
    <property type="nucleotide sequence ID" value="NZ_FQTW01000002.1"/>
</dbReference>
<gene>
    <name evidence="4" type="ORF">SAMN05444278_102153</name>
</gene>
<evidence type="ECO:0000256" key="1">
    <source>
        <dbReference type="ARBA" id="ARBA00004442"/>
    </source>
</evidence>
<evidence type="ECO:0000313" key="4">
    <source>
        <dbReference type="EMBL" id="SHE50894.1"/>
    </source>
</evidence>
<dbReference type="SUPFAM" id="SSF56935">
    <property type="entry name" value="Porins"/>
    <property type="match status" value="1"/>
</dbReference>
<dbReference type="Proteomes" id="UP000184462">
    <property type="component" value="Unassembled WGS sequence"/>
</dbReference>
<dbReference type="AlphaFoldDB" id="A0A1M4U2N0"/>
<dbReference type="EMBL" id="FQTW01000002">
    <property type="protein sequence ID" value="SHE50894.1"/>
    <property type="molecule type" value="Genomic_DNA"/>
</dbReference>
<dbReference type="GO" id="GO:0009279">
    <property type="term" value="C:cell outer membrane"/>
    <property type="evidence" value="ECO:0007669"/>
    <property type="project" value="UniProtKB-SubCell"/>
</dbReference>
<dbReference type="Gene3D" id="2.40.170.20">
    <property type="entry name" value="TonB-dependent receptor, beta-barrel domain"/>
    <property type="match status" value="1"/>
</dbReference>
<proteinExistence type="predicted"/>
<evidence type="ECO:0000313" key="5">
    <source>
        <dbReference type="Proteomes" id="UP000184462"/>
    </source>
</evidence>
<name>A0A1M4U2N0_9FLAO</name>
<sequence>MKQLNLVTSISIVLFCYFSGQAQLIKGKLITSKGQTVNSGYVTFKNKTQDSKVLEYTLINKASFAYRLKKSYQDLVIQIYTDSYQTHTEILNLSKSKEAYNLVIQLTEKSIENLDEVIIKGSNKFSVKKDTVSFNVSAYKSTEDRKVEDILKKLPGISVDSESGKISYRGRSIETVMLDGDNLFDKNYTIGTKNINAKMIDKIEAIENYNENEILGSLTRSENVALNLKLKKGKIDLSGSIEGALGTFNTSKVASGVSGTSLGVAKNYKYFSTLTFNNIGIDNMPRNLNGNKKAKTIVAERFSKANLNSDYTNINEQLFSSLNSIFKLNDYLDLKAKVYYLKDQLSSKQNITTNYNINGDSFTTTDQTNFQKKPDLIHTAFNLKYLKSQKSILEFDFDFTGSKTNNSINIIQNNNLNFDTNLNTNYNYLSPKLTYTKKISKTKALLISGNYSYSDAPQTISFDPLISFNDKRIASQFSEFSQQNLNLKGQLIAKFNNNNNYNISVGYDSSMPEYKSFQTNKNNIQTGFNNSNYKKQSTFISSRFKFNFKSLKVSPELKLSHIKQNLINETQQIELNSNDLSIQPKISFRYNFKNSFINLRSAYVEKAILDDYLFSNQVLVDQRTAINNLPSTELQKTKSINFIYFKNDLYNSLDLGIFGNYQVTKGRFFTNSSISKNFIQTTYFYSPQINTTLNLGFNFSKYIDALATTIKLNSSYNLTEFNNIVNDSDFRSNKSIFFEQSLFFKTAFLGRLNFENQTTWQKSITKSENSMRFNNDRFENNLKLIYKPFNDWLLISSFEVFVPEIDDSSQNFNFFDINLNYRPDKNWSFSLMLRNLTNQDSFKQISTTDISTNVVTNNLLPRHFLLRFTWDF</sequence>
<keyword evidence="3" id="KW-0998">Cell outer membrane</keyword>
<keyword evidence="5" id="KW-1185">Reference proteome</keyword>
<dbReference type="OrthoDB" id="603275at2"/>
<organism evidence="4 5">
    <name type="scientific">Psychroflexus salarius</name>
    <dbReference type="NCBI Taxonomy" id="1155689"/>
    <lineage>
        <taxon>Bacteria</taxon>
        <taxon>Pseudomonadati</taxon>
        <taxon>Bacteroidota</taxon>
        <taxon>Flavobacteriia</taxon>
        <taxon>Flavobacteriales</taxon>
        <taxon>Flavobacteriaceae</taxon>
        <taxon>Psychroflexus</taxon>
    </lineage>
</organism>
<dbReference type="InterPro" id="IPR037066">
    <property type="entry name" value="Plug_dom_sf"/>
</dbReference>
<reference evidence="4 5" key="1">
    <citation type="submission" date="2016-11" db="EMBL/GenBank/DDBJ databases">
        <authorList>
            <person name="Jaros S."/>
            <person name="Januszkiewicz K."/>
            <person name="Wedrychowicz H."/>
        </authorList>
    </citation>
    <scope>NUCLEOTIDE SEQUENCE [LARGE SCALE GENOMIC DNA]</scope>
    <source>
        <strain evidence="4 5">DSM 25661</strain>
    </source>
</reference>
<protein>
    <submittedName>
        <fullName evidence="4">Outer membrane receptor proteins, mostly Fe transport</fullName>
    </submittedName>
</protein>